<evidence type="ECO:0000259" key="6">
    <source>
        <dbReference type="PROSITE" id="PS51387"/>
    </source>
</evidence>
<dbReference type="InterPro" id="IPR006094">
    <property type="entry name" value="Oxid_FAD_bind_N"/>
</dbReference>
<dbReference type="InterPro" id="IPR012951">
    <property type="entry name" value="BBE"/>
</dbReference>
<comment type="similarity">
    <text evidence="2">Belongs to the oxygen-dependent FAD-linked oxidoreductase family.</text>
</comment>
<dbReference type="PANTHER" id="PTHR42973:SF39">
    <property type="entry name" value="FAD-BINDING PCMH-TYPE DOMAIN-CONTAINING PROTEIN"/>
    <property type="match status" value="1"/>
</dbReference>
<dbReference type="SUPFAM" id="SSF56176">
    <property type="entry name" value="FAD-binding/transporter-associated domain-like"/>
    <property type="match status" value="1"/>
</dbReference>
<sequence length="478" mass="51483">MSVSEHRWAGLADRLSGRLVRPTDAGYDLARQLQIAEFDRVRPAAVAYCRTTDDVRACLAVADETGVHLAIRSGGHNFAGWSTTDGLVVDLSRMDGVAFADGVVRLGPGAQAVDVLDRLGPHGPQIATGVCPTVCPAGFVTGGGLGFQTRRFGTAADRLVSARVVLADGSVVDCSTEREADLFWALRGGGGGNFGVVVELAVRPTHVPRMTLFTAVWSWDAALDVLDSWQHWADAAPDELSTEIGAVLPDAADGATPTVMMHGAYLGGHAEYQRALAELCAAAGADPVHSTADELPYDRAMLRLFQCEGTSPQQRRRVGTTPEAMLPRQGFLRERHRTFAGPMDRAVVQDALRVFDTPRRAGQFRYLAFAALGGAANAVGRTETAYVHRDARLLAKFTLIGANEQPDEVELAAAQDWVDRGFAVLDPPSTGHSYVNYPDPALADWKWAYYGENYARLAEVKKAYDPAGRFSFAQSIRA</sequence>
<keyword evidence="4" id="KW-0274">FAD</keyword>
<evidence type="ECO:0000256" key="5">
    <source>
        <dbReference type="ARBA" id="ARBA00023002"/>
    </source>
</evidence>
<dbReference type="Gene3D" id="3.40.462.20">
    <property type="match status" value="1"/>
</dbReference>
<dbReference type="RefSeq" id="WP_088646655.1">
    <property type="nucleotide sequence ID" value="NZ_CBDRBW010000010.1"/>
</dbReference>
<dbReference type="InterPro" id="IPR016169">
    <property type="entry name" value="FAD-bd_PCMH_sub2"/>
</dbReference>
<comment type="cofactor">
    <cofactor evidence="1">
        <name>FAD</name>
        <dbReference type="ChEBI" id="CHEBI:57692"/>
    </cofactor>
</comment>
<dbReference type="Gene3D" id="3.30.43.10">
    <property type="entry name" value="Uridine Diphospho-n-acetylenolpyruvylglucosamine Reductase, domain 2"/>
    <property type="match status" value="1"/>
</dbReference>
<dbReference type="PROSITE" id="PS51387">
    <property type="entry name" value="FAD_PCMH"/>
    <property type="match status" value="1"/>
</dbReference>
<dbReference type="PROSITE" id="PS00862">
    <property type="entry name" value="OX2_COVAL_FAD"/>
    <property type="match status" value="1"/>
</dbReference>
<feature type="domain" description="FAD-binding PCMH-type" evidence="6">
    <location>
        <begin position="38"/>
        <end position="207"/>
    </location>
</feature>
<dbReference type="GO" id="GO:0016491">
    <property type="term" value="F:oxidoreductase activity"/>
    <property type="evidence" value="ECO:0007669"/>
    <property type="project" value="UniProtKB-KW"/>
</dbReference>
<name>A0A246RFT3_9ACTN</name>
<dbReference type="InterPro" id="IPR050416">
    <property type="entry name" value="FAD-linked_Oxidoreductase"/>
</dbReference>
<evidence type="ECO:0000256" key="1">
    <source>
        <dbReference type="ARBA" id="ARBA00001974"/>
    </source>
</evidence>
<evidence type="ECO:0000313" key="7">
    <source>
        <dbReference type="EMBL" id="OWV01492.1"/>
    </source>
</evidence>
<dbReference type="InterPro" id="IPR016167">
    <property type="entry name" value="FAD-bd_PCMH_sub1"/>
</dbReference>
<dbReference type="Pfam" id="PF08031">
    <property type="entry name" value="BBE"/>
    <property type="match status" value="1"/>
</dbReference>
<dbReference type="OrthoDB" id="9775082at2"/>
<proteinExistence type="inferred from homology"/>
<accession>A0A246RFT3</accession>
<dbReference type="InterPro" id="IPR016166">
    <property type="entry name" value="FAD-bd_PCMH"/>
</dbReference>
<dbReference type="InterPro" id="IPR006093">
    <property type="entry name" value="Oxy_OxRdtase_FAD_BS"/>
</dbReference>
<dbReference type="Proteomes" id="UP000197174">
    <property type="component" value="Unassembled WGS sequence"/>
</dbReference>
<organism evidence="7 8">
    <name type="scientific">Micromonospora wenchangensis</name>
    <dbReference type="NCBI Taxonomy" id="1185415"/>
    <lineage>
        <taxon>Bacteria</taxon>
        <taxon>Bacillati</taxon>
        <taxon>Actinomycetota</taxon>
        <taxon>Actinomycetes</taxon>
        <taxon>Micromonosporales</taxon>
        <taxon>Micromonosporaceae</taxon>
        <taxon>Micromonospora</taxon>
    </lineage>
</organism>
<evidence type="ECO:0000256" key="3">
    <source>
        <dbReference type="ARBA" id="ARBA00022630"/>
    </source>
</evidence>
<evidence type="ECO:0000256" key="4">
    <source>
        <dbReference type="ARBA" id="ARBA00022827"/>
    </source>
</evidence>
<evidence type="ECO:0000256" key="2">
    <source>
        <dbReference type="ARBA" id="ARBA00005466"/>
    </source>
</evidence>
<dbReference type="AlphaFoldDB" id="A0A246RFT3"/>
<dbReference type="Gene3D" id="3.30.465.10">
    <property type="match status" value="1"/>
</dbReference>
<comment type="caution">
    <text evidence="7">The sequence shown here is derived from an EMBL/GenBank/DDBJ whole genome shotgun (WGS) entry which is preliminary data.</text>
</comment>
<gene>
    <name evidence="7" type="ORF">B5D80_26445</name>
</gene>
<keyword evidence="3" id="KW-0285">Flavoprotein</keyword>
<protein>
    <recommendedName>
        <fullName evidence="6">FAD-binding PCMH-type domain-containing protein</fullName>
    </recommendedName>
</protein>
<keyword evidence="5" id="KW-0560">Oxidoreductase</keyword>
<reference evidence="7 8" key="1">
    <citation type="submission" date="2017-03" db="EMBL/GenBank/DDBJ databases">
        <title>Whole genome sequence of Micromonospora wenchangensis, isolated from mangrove soil.</title>
        <authorList>
            <person name="Yang H."/>
        </authorList>
    </citation>
    <scope>NUCLEOTIDE SEQUENCE [LARGE SCALE GENOMIC DNA]</scope>
    <source>
        <strain evidence="7 8">CCTCC AA 2012002</strain>
    </source>
</reference>
<dbReference type="PANTHER" id="PTHR42973">
    <property type="entry name" value="BINDING OXIDOREDUCTASE, PUTATIVE (AFU_ORTHOLOGUE AFUA_1G17690)-RELATED"/>
    <property type="match status" value="1"/>
</dbReference>
<dbReference type="EMBL" id="MZMV01000060">
    <property type="protein sequence ID" value="OWV01492.1"/>
    <property type="molecule type" value="Genomic_DNA"/>
</dbReference>
<dbReference type="InterPro" id="IPR036318">
    <property type="entry name" value="FAD-bd_PCMH-like_sf"/>
</dbReference>
<dbReference type="Pfam" id="PF01565">
    <property type="entry name" value="FAD_binding_4"/>
    <property type="match status" value="1"/>
</dbReference>
<dbReference type="GO" id="GO:0071949">
    <property type="term" value="F:FAD binding"/>
    <property type="evidence" value="ECO:0007669"/>
    <property type="project" value="InterPro"/>
</dbReference>
<evidence type="ECO:0000313" key="8">
    <source>
        <dbReference type="Proteomes" id="UP000197174"/>
    </source>
</evidence>
<keyword evidence="8" id="KW-1185">Reference proteome</keyword>